<evidence type="ECO:0000256" key="3">
    <source>
        <dbReference type="ARBA" id="ARBA00006179"/>
    </source>
</evidence>
<evidence type="ECO:0000256" key="8">
    <source>
        <dbReference type="ARBA" id="ARBA00032573"/>
    </source>
</evidence>
<comment type="cofactor">
    <cofactor evidence="1">
        <name>[4Fe-4S] cluster</name>
        <dbReference type="ChEBI" id="CHEBI:49883"/>
    </cofactor>
</comment>
<reference evidence="12" key="2">
    <citation type="journal article" date="2007" name="Science">
        <title>Genome sequence of Aedes aegypti, a major arbovirus vector.</title>
        <authorList>
            <person name="Nene V."/>
            <person name="Wortman J.R."/>
            <person name="Lawson D."/>
            <person name="Haas B."/>
            <person name="Kodira C."/>
            <person name="Tu Z.J."/>
            <person name="Loftus B."/>
            <person name="Xi Z."/>
            <person name="Megy K."/>
            <person name="Grabherr M."/>
            <person name="Ren Q."/>
            <person name="Zdobnov E.M."/>
            <person name="Lobo N.F."/>
            <person name="Campbell K.S."/>
            <person name="Brown S.E."/>
            <person name="Bonaldo M.F."/>
            <person name="Zhu J."/>
            <person name="Sinkins S.P."/>
            <person name="Hogenkamp D.G."/>
            <person name="Amedeo P."/>
            <person name="Arensburger P."/>
            <person name="Atkinson P.W."/>
            <person name="Bidwell S."/>
            <person name="Biedler J."/>
            <person name="Birney E."/>
            <person name="Bruggner R.V."/>
            <person name="Costas J."/>
            <person name="Coy M.R."/>
            <person name="Crabtree J."/>
            <person name="Crawford M."/>
            <person name="Debruyn B."/>
            <person name="Decaprio D."/>
            <person name="Eiglmeier K."/>
            <person name="Eisenstadt E."/>
            <person name="El-Dorry H."/>
            <person name="Gelbart W.M."/>
            <person name="Gomes S.L."/>
            <person name="Hammond M."/>
            <person name="Hannick L.I."/>
            <person name="Hogan J.R."/>
            <person name="Holmes M.H."/>
            <person name="Jaffe D."/>
            <person name="Johnston J.S."/>
            <person name="Kennedy R.C."/>
            <person name="Koo H."/>
            <person name="Kravitz S."/>
            <person name="Kriventseva E.V."/>
            <person name="Kulp D."/>
            <person name="Labutti K."/>
            <person name="Lee E."/>
            <person name="Li S."/>
            <person name="Lovin D.D."/>
            <person name="Mao C."/>
            <person name="Mauceli E."/>
            <person name="Menck C.F."/>
            <person name="Miller J.R."/>
            <person name="Montgomery P."/>
            <person name="Mori A."/>
            <person name="Nascimento A.L."/>
            <person name="Naveira H.F."/>
            <person name="Nusbaum C."/>
            <person name="O'leary S."/>
            <person name="Orvis J."/>
            <person name="Pertea M."/>
            <person name="Quesneville H."/>
            <person name="Reidenbach K.R."/>
            <person name="Rogers Y.H."/>
            <person name="Roth C.W."/>
            <person name="Schneider J.R."/>
            <person name="Schatz M."/>
            <person name="Shumway M."/>
            <person name="Stanke M."/>
            <person name="Stinson E.O."/>
            <person name="Tubio J.M."/>
            <person name="Vanzee J.P."/>
            <person name="Verjovski-Almeida S."/>
            <person name="Werner D."/>
            <person name="White O."/>
            <person name="Wyder S."/>
            <person name="Zeng Q."/>
            <person name="Zhao Q."/>
            <person name="Zhao Y."/>
            <person name="Hill C.A."/>
            <person name="Raikhel A.S."/>
            <person name="Soares M.B."/>
            <person name="Knudson D.L."/>
            <person name="Lee N.H."/>
            <person name="Galagan J."/>
            <person name="Salzberg S.L."/>
            <person name="Paulsen I.T."/>
            <person name="Dimopoulos G."/>
            <person name="Collins F.H."/>
            <person name="Birren B."/>
            <person name="Fraser-Liggett C.M."/>
            <person name="Severson D.W."/>
        </authorList>
    </citation>
    <scope>NUCLEOTIDE SEQUENCE [LARGE SCALE GENOMIC DNA]</scope>
    <source>
        <strain evidence="12">Liverpool</strain>
    </source>
</reference>
<dbReference type="GO" id="GO:0051536">
    <property type="term" value="F:iron-sulfur cluster binding"/>
    <property type="evidence" value="ECO:0007669"/>
    <property type="project" value="UniProtKB-KW"/>
</dbReference>
<dbReference type="OrthoDB" id="449241at2759"/>
<dbReference type="OMA" id="QIWNENH"/>
<feature type="region of interest" description="Disordered" evidence="11">
    <location>
        <begin position="492"/>
        <end position="514"/>
    </location>
</feature>
<reference evidence="12" key="3">
    <citation type="submission" date="2012-09" db="EMBL/GenBank/DDBJ databases">
        <authorList>
            <consortium name="VectorBase"/>
        </authorList>
    </citation>
    <scope>NUCLEOTIDE SEQUENCE</scope>
    <source>
        <strain evidence="12">Liverpool</strain>
    </source>
</reference>
<sequence length="514" mass="57017">RQKNVKVNTNHPFRVALAFRNKKNPQFSVVFRVIVSFLKQVSSASMTSAFSSNDAAAIERQVEEQPETVDIQLNDFWCETQLAECSAWIRENGFKKVCLQFPDAMLPYSTMIAEQLQSESSAGIHILGDTSYGSCCVDEIAASHIGADAMIHFGHACLSRSVRLPIKYIFIKGGISVDRFVEALEREFPDPDISLGIFYDVSFAHIAQEVEERIGASFKNVTVGQLALSGEQPDLLCWKLSGRSFDGSVCIYIGRDNQSFFNTANGIKASKWFRFDSDTSSLAHANPLDSKWLRRRFYYIEKCKDASSLGIVVATLTASGYLDVVNRIQKMAKARGVRTYIISVGKINPAKLANFVEIDCFVLIGCPENDMFTSRDFFKPLVSVFECELAFNPAWSGQFPESYSSYFGDVLPSGRLYREFDAGLANEASADVSLVTGKVRNVNRVKEEATNGSTDCREVQLRGKNEVAQVSSGDVLQGRSWQGLEQNLGRDAPAVVEEGRSGIPIKYENDPSGR</sequence>
<accession>Q17A10</accession>
<dbReference type="SFLD" id="SFLDS00032">
    <property type="entry name" value="Radical_SAM_3-amino-3-carboxyp"/>
    <property type="match status" value="1"/>
</dbReference>
<keyword evidence="6" id="KW-0408">Iron</keyword>
<dbReference type="UniPathway" id="UPA00559"/>
<dbReference type="STRING" id="7159.Q17A10"/>
<evidence type="ECO:0000256" key="11">
    <source>
        <dbReference type="SAM" id="MobiDB-lite"/>
    </source>
</evidence>
<dbReference type="FunFam" id="3.40.50.11840:FF:000002">
    <property type="entry name" value="2-(3-amino-3-carboxypropyl)histidine synthase subunit 2"/>
    <property type="match status" value="1"/>
</dbReference>
<dbReference type="HOGENOM" id="CLU_015210_0_0_1"/>
<comment type="function">
    <text evidence="10">Required for the first step of diphthamide biosynthesis, a post-translational modification of histidine which occurs in elongation factor 2. DPH1 and DPH2 transfer a 3-amino-3-carboxypropyl (ACP) group from S-adenosyl-L-methionine (SAM) to a histidine residue, the reaction is assisted by a reduction system comprising DPH3 and a NADH-dependent reductase. Facilitates the reduction of the catalytic iron-sulfur cluster found in the DPH1 subunit.</text>
</comment>
<evidence type="ECO:0000313" key="12">
    <source>
        <dbReference type="EMBL" id="EAT43096.1"/>
    </source>
</evidence>
<proteinExistence type="inferred from homology"/>
<dbReference type="CTD" id="1802"/>
<dbReference type="KEGG" id="aag:5566507"/>
<evidence type="ECO:0000256" key="9">
    <source>
        <dbReference type="ARBA" id="ARBA00032791"/>
    </source>
</evidence>
<protein>
    <recommendedName>
        <fullName evidence="4">2-(3-amino-3-carboxypropyl)histidine synthase subunit 2</fullName>
    </recommendedName>
    <alternativeName>
        <fullName evidence="8">Diphthamide biosynthesis protein 2</fullName>
    </alternativeName>
    <alternativeName>
        <fullName evidence="9">Diphtheria toxin resistance protein 2</fullName>
    </alternativeName>
</protein>
<dbReference type="eggNOG" id="KOG2648">
    <property type="taxonomic scope" value="Eukaryota"/>
</dbReference>
<evidence type="ECO:0000256" key="10">
    <source>
        <dbReference type="ARBA" id="ARBA00045159"/>
    </source>
</evidence>
<comment type="similarity">
    <text evidence="3">Belongs to the DPH1/DPH2 family. DPH2 subfamily.</text>
</comment>
<dbReference type="GO" id="GO:0017183">
    <property type="term" value="P:protein histidyl modification to diphthamide"/>
    <property type="evidence" value="ECO:0007669"/>
    <property type="project" value="UniProtKB-UniPathway"/>
</dbReference>
<dbReference type="InterPro" id="IPR016435">
    <property type="entry name" value="DPH1/DPH2"/>
</dbReference>
<dbReference type="InterPro" id="IPR042265">
    <property type="entry name" value="DPH1/DPH2_3"/>
</dbReference>
<comment type="pathway">
    <text evidence="2">Protein modification; peptidyl-diphthamide biosynthesis.</text>
</comment>
<dbReference type="PaxDb" id="7159-AAEL005436-PA"/>
<dbReference type="InterPro" id="IPR042263">
    <property type="entry name" value="DPH1/DPH2_1"/>
</dbReference>
<dbReference type="PANTHER" id="PTHR10762">
    <property type="entry name" value="DIPHTHAMIDE BIOSYNTHESIS PROTEIN"/>
    <property type="match status" value="1"/>
</dbReference>
<evidence type="ECO:0000256" key="7">
    <source>
        <dbReference type="ARBA" id="ARBA00023014"/>
    </source>
</evidence>
<feature type="non-terminal residue" evidence="12">
    <location>
        <position position="1"/>
    </location>
</feature>
<dbReference type="Gene3D" id="3.40.50.11860">
    <property type="entry name" value="Diphthamide synthesis DPH1/DPH2 domain 3"/>
    <property type="match status" value="1"/>
</dbReference>
<dbReference type="Gene3D" id="3.40.50.11840">
    <property type="entry name" value="Diphthamide synthesis DPH1/DPH2 domain 1"/>
    <property type="match status" value="1"/>
</dbReference>
<dbReference type="VEuPathDB" id="VectorBase:AAEL023365"/>
<dbReference type="Proteomes" id="UP000682892">
    <property type="component" value="Chromosome 1"/>
</dbReference>
<dbReference type="PANTHER" id="PTHR10762:SF2">
    <property type="entry name" value="2-(3-AMINO-3-CARBOXYPROPYL)HISTIDINE SYNTHASE SUBUNIT 2"/>
    <property type="match status" value="1"/>
</dbReference>
<dbReference type="AlphaFoldDB" id="Q17A10"/>
<dbReference type="FunFam" id="3.40.50.11860:FF:000001">
    <property type="entry name" value="2-(3-amino-3-carboxypropyl)histidine synthase subunit 2"/>
    <property type="match status" value="1"/>
</dbReference>
<dbReference type="NCBIfam" id="TIGR00322">
    <property type="entry name" value="diphth2_R"/>
    <property type="match status" value="1"/>
</dbReference>
<dbReference type="Pfam" id="PF01866">
    <property type="entry name" value="Diphthamide_syn"/>
    <property type="match status" value="1"/>
</dbReference>
<dbReference type="SFLD" id="SFLDG01121">
    <property type="entry name" value="Diphthamide_biosynthesis"/>
    <property type="match status" value="1"/>
</dbReference>
<name>Q17A10_AEDAE</name>
<dbReference type="GO" id="GO:0046872">
    <property type="term" value="F:metal ion binding"/>
    <property type="evidence" value="ECO:0007669"/>
    <property type="project" value="UniProtKB-KW"/>
</dbReference>
<evidence type="ECO:0000313" key="13">
    <source>
        <dbReference type="Proteomes" id="UP000682892"/>
    </source>
</evidence>
<dbReference type="PhylomeDB" id="Q17A10"/>
<dbReference type="GO" id="GO:0090560">
    <property type="term" value="F:2-(3-amino-3-carboxypropyl)histidine synthase activity"/>
    <property type="evidence" value="ECO:0007669"/>
    <property type="project" value="InterPro"/>
</dbReference>
<reference evidence="12" key="1">
    <citation type="submission" date="2005-10" db="EMBL/GenBank/DDBJ databases">
        <authorList>
            <person name="Loftus B.J."/>
            <person name="Nene V.M."/>
            <person name="Hannick L.I."/>
            <person name="Bidwell S."/>
            <person name="Haas B."/>
            <person name="Amedeo P."/>
            <person name="Orvis J."/>
            <person name="Wortman J.R."/>
            <person name="White O.R."/>
            <person name="Salzberg S."/>
            <person name="Shumway M."/>
            <person name="Koo H."/>
            <person name="Zhao Y."/>
            <person name="Holmes M."/>
            <person name="Miller J."/>
            <person name="Schatz M."/>
            <person name="Pop M."/>
            <person name="Pai G."/>
            <person name="Utterback T."/>
            <person name="Rogers Y.-H."/>
            <person name="Kravitz S."/>
            <person name="Fraser C.M."/>
        </authorList>
    </citation>
    <scope>NUCLEOTIDE SEQUENCE</scope>
    <source>
        <strain evidence="12">Liverpool</strain>
    </source>
</reference>
<evidence type="ECO:0000256" key="6">
    <source>
        <dbReference type="ARBA" id="ARBA00023004"/>
    </source>
</evidence>
<dbReference type="EMBL" id="CH477341">
    <property type="protein sequence ID" value="EAT43096.1"/>
    <property type="molecule type" value="Genomic_DNA"/>
</dbReference>
<keyword evidence="7" id="KW-0411">Iron-sulfur</keyword>
<evidence type="ECO:0000256" key="5">
    <source>
        <dbReference type="ARBA" id="ARBA00022723"/>
    </source>
</evidence>
<evidence type="ECO:0000256" key="2">
    <source>
        <dbReference type="ARBA" id="ARBA00005156"/>
    </source>
</evidence>
<evidence type="ECO:0000256" key="1">
    <source>
        <dbReference type="ARBA" id="ARBA00001966"/>
    </source>
</evidence>
<keyword evidence="5" id="KW-0479">Metal-binding</keyword>
<organism evidence="12 13">
    <name type="scientific">Aedes aegypti</name>
    <name type="common">Yellowfever mosquito</name>
    <name type="synonym">Culex aegypti</name>
    <dbReference type="NCBI Taxonomy" id="7159"/>
    <lineage>
        <taxon>Eukaryota</taxon>
        <taxon>Metazoa</taxon>
        <taxon>Ecdysozoa</taxon>
        <taxon>Arthropoda</taxon>
        <taxon>Hexapoda</taxon>
        <taxon>Insecta</taxon>
        <taxon>Pterygota</taxon>
        <taxon>Neoptera</taxon>
        <taxon>Endopterygota</taxon>
        <taxon>Diptera</taxon>
        <taxon>Nematocera</taxon>
        <taxon>Culicoidea</taxon>
        <taxon>Culicidae</taxon>
        <taxon>Culicinae</taxon>
        <taxon>Aedini</taxon>
        <taxon>Aedes</taxon>
        <taxon>Stegomyia</taxon>
    </lineage>
</organism>
<gene>
    <name evidence="12" type="ORF">AaeL_AAEL005436</name>
</gene>
<evidence type="ECO:0000256" key="4">
    <source>
        <dbReference type="ARBA" id="ARBA00021914"/>
    </source>
</evidence>